<dbReference type="GO" id="GO:0031241">
    <property type="term" value="C:periplasmic side of cell outer membrane"/>
    <property type="evidence" value="ECO:0007669"/>
    <property type="project" value="TreeGrafter"/>
</dbReference>
<sequence>MFRQIINNNKRQLQKVIITTALLGAGLSIAQAEILVILPESGPMARAGFSIQQGFMHAYQASGEKMPVKLINSEQRKIGPLLRQHVNARTRVVIGPLARADVEQLIALRPKVRTLALNEVIQQHPRVLQFSLSKKDDAQTLKQLFQKDQINHLYILREPGTEAEHELLLMSLVSQLDYPVEVVDSPPRWLKRQQGVLLLGSNGWINRQNRLPKKRLYSLANAVESQQQLPQGLQFCDAPALYQSHWADVQAGIQAAKAEHFSFQRLVAFGGDAWQIANYYLKQPQLNRIEFEGRTGLIRIQDNQIQRIPKCYVQQKQLVQIL</sequence>
<dbReference type="Pfam" id="PF04348">
    <property type="entry name" value="LppC"/>
    <property type="match status" value="2"/>
</dbReference>
<keyword evidence="1" id="KW-0472">Membrane</keyword>
<protein>
    <submittedName>
        <fullName evidence="2">Uncharacterized protein</fullName>
    </submittedName>
</protein>
<dbReference type="GO" id="GO:0030234">
    <property type="term" value="F:enzyme regulator activity"/>
    <property type="evidence" value="ECO:0007669"/>
    <property type="project" value="TreeGrafter"/>
</dbReference>
<gene>
    <name evidence="2" type="ORF">FSC09_04470</name>
</gene>
<name>A0A6C0Y1C7_9GAMM</name>
<dbReference type="Gene3D" id="3.40.50.2300">
    <property type="match status" value="2"/>
</dbReference>
<dbReference type="InterPro" id="IPR028082">
    <property type="entry name" value="Peripla_BP_I"/>
</dbReference>
<accession>A0A6C0Y1C7</accession>
<organism evidence="2 3">
    <name type="scientific">Acinetobacter indicus</name>
    <dbReference type="NCBI Taxonomy" id="756892"/>
    <lineage>
        <taxon>Bacteria</taxon>
        <taxon>Pseudomonadati</taxon>
        <taxon>Pseudomonadota</taxon>
        <taxon>Gammaproteobacteria</taxon>
        <taxon>Moraxellales</taxon>
        <taxon>Moraxellaceae</taxon>
        <taxon>Acinetobacter</taxon>
    </lineage>
</organism>
<dbReference type="EMBL" id="CP044455">
    <property type="protein sequence ID" value="QIC69712.1"/>
    <property type="molecule type" value="Genomic_DNA"/>
</dbReference>
<dbReference type="PANTHER" id="PTHR38038">
    <property type="entry name" value="PENICILLIN-BINDING PROTEIN ACTIVATOR LPOA"/>
    <property type="match status" value="1"/>
</dbReference>
<dbReference type="SUPFAM" id="SSF53822">
    <property type="entry name" value="Periplasmic binding protein-like I"/>
    <property type="match status" value="1"/>
</dbReference>
<proteinExistence type="predicted"/>
<dbReference type="GO" id="GO:0009252">
    <property type="term" value="P:peptidoglycan biosynthetic process"/>
    <property type="evidence" value="ECO:0007669"/>
    <property type="project" value="TreeGrafter"/>
</dbReference>
<dbReference type="AlphaFoldDB" id="A0A6C0Y1C7"/>
<dbReference type="RefSeq" id="WP_127798890.1">
    <property type="nucleotide sequence ID" value="NZ_CP044455.1"/>
</dbReference>
<evidence type="ECO:0000313" key="2">
    <source>
        <dbReference type="EMBL" id="QIC69712.1"/>
    </source>
</evidence>
<evidence type="ECO:0000313" key="3">
    <source>
        <dbReference type="Proteomes" id="UP000503440"/>
    </source>
</evidence>
<evidence type="ECO:0000256" key="1">
    <source>
        <dbReference type="ARBA" id="ARBA00023136"/>
    </source>
</evidence>
<dbReference type="PANTHER" id="PTHR38038:SF1">
    <property type="entry name" value="PENICILLIN-BINDING PROTEIN ACTIVATOR LPOA"/>
    <property type="match status" value="1"/>
</dbReference>
<dbReference type="Proteomes" id="UP000503440">
    <property type="component" value="Chromosome"/>
</dbReference>
<dbReference type="InterPro" id="IPR007443">
    <property type="entry name" value="LpoA"/>
</dbReference>
<reference evidence="2 3" key="1">
    <citation type="submission" date="2019-09" db="EMBL/GenBank/DDBJ databases">
        <title>Non-baumannii Acinetobacter spp. carrying blaNDM-1 isolated in China.</title>
        <authorList>
            <person name="Cui C."/>
            <person name="Chen C."/>
            <person name="Sun J."/>
            <person name="Liu Y."/>
        </authorList>
    </citation>
    <scope>NUCLEOTIDE SEQUENCE [LARGE SCALE GENOMIC DNA]</scope>
    <source>
        <strain evidence="2 3">B18</strain>
    </source>
</reference>